<name>A0A1A0VAF5_MYCPR</name>
<dbReference type="Proteomes" id="UP000094008">
    <property type="component" value="Unassembled WGS sequence"/>
</dbReference>
<dbReference type="Pfam" id="PF01230">
    <property type="entry name" value="HIT"/>
    <property type="match status" value="1"/>
</dbReference>
<dbReference type="EMBL" id="LZSY01000195">
    <property type="protein sequence ID" value="OBB80176.1"/>
    <property type="molecule type" value="Genomic_DNA"/>
</dbReference>
<dbReference type="AlphaFoldDB" id="A0A1A0VAF5"/>
<dbReference type="PANTHER" id="PTHR46648">
    <property type="entry name" value="HIT FAMILY PROTEIN 1"/>
    <property type="match status" value="1"/>
</dbReference>
<dbReference type="GO" id="GO:0016787">
    <property type="term" value="F:hydrolase activity"/>
    <property type="evidence" value="ECO:0007669"/>
    <property type="project" value="UniProtKB-KW"/>
</dbReference>
<feature type="active site" description="Tele-AMP-histidine intermediate" evidence="1">
    <location>
        <position position="110"/>
    </location>
</feature>
<reference evidence="6" key="1">
    <citation type="submission" date="2016-06" db="EMBL/GenBank/DDBJ databases">
        <authorList>
            <person name="Sutton G."/>
            <person name="Brinkac L."/>
            <person name="Sanka R."/>
            <person name="Adams M."/>
            <person name="Lau E."/>
            <person name="Mehaffy C."/>
            <person name="Tameris M."/>
            <person name="Hatherill M."/>
            <person name="Hanekom W."/>
            <person name="Mahomed H."/>
            <person name="Mcshane H."/>
        </authorList>
    </citation>
    <scope>NUCLEOTIDE SEQUENCE [LARGE SCALE GENOMIC DNA]</scope>
    <source>
        <strain evidence="6">852002-10433_SCH5171157</strain>
    </source>
</reference>
<organism evidence="5 6">
    <name type="scientific">Mycolicibacterium peregrinum</name>
    <name type="common">Mycobacterium peregrinum</name>
    <dbReference type="NCBI Taxonomy" id="43304"/>
    <lineage>
        <taxon>Bacteria</taxon>
        <taxon>Bacillati</taxon>
        <taxon>Actinomycetota</taxon>
        <taxon>Actinomycetes</taxon>
        <taxon>Mycobacteriales</taxon>
        <taxon>Mycobacteriaceae</taxon>
        <taxon>Mycolicibacterium</taxon>
    </lineage>
</organism>
<evidence type="ECO:0000259" key="4">
    <source>
        <dbReference type="PROSITE" id="PS51084"/>
    </source>
</evidence>
<gene>
    <name evidence="5" type="ORF">A5779_11710</name>
</gene>
<dbReference type="InterPro" id="IPR001310">
    <property type="entry name" value="Histidine_triad_HIT"/>
</dbReference>
<evidence type="ECO:0000256" key="2">
    <source>
        <dbReference type="PIRSR" id="PIRSR601310-3"/>
    </source>
</evidence>
<evidence type="ECO:0000313" key="5">
    <source>
        <dbReference type="EMBL" id="OBB80176.1"/>
    </source>
</evidence>
<evidence type="ECO:0000256" key="3">
    <source>
        <dbReference type="PROSITE-ProRule" id="PRU00464"/>
    </source>
</evidence>
<comment type="caution">
    <text evidence="5">The sequence shown here is derived from an EMBL/GenBank/DDBJ whole genome shotgun (WGS) entry which is preliminary data.</text>
</comment>
<feature type="short sequence motif" description="Histidine triad motif" evidence="2 3">
    <location>
        <begin position="108"/>
        <end position="112"/>
    </location>
</feature>
<protein>
    <submittedName>
        <fullName evidence="5">HIT family hydrolase</fullName>
    </submittedName>
</protein>
<evidence type="ECO:0000313" key="6">
    <source>
        <dbReference type="Proteomes" id="UP000094008"/>
    </source>
</evidence>
<keyword evidence="5" id="KW-0378">Hydrolase</keyword>
<accession>A0A1A0VAF5</accession>
<dbReference type="Gene3D" id="3.30.428.10">
    <property type="entry name" value="HIT-like"/>
    <property type="match status" value="1"/>
</dbReference>
<evidence type="ECO:0000256" key="1">
    <source>
        <dbReference type="PIRSR" id="PIRSR601310-1"/>
    </source>
</evidence>
<dbReference type="OrthoDB" id="9784774at2"/>
<dbReference type="SUPFAM" id="SSF54197">
    <property type="entry name" value="HIT-like"/>
    <property type="match status" value="1"/>
</dbReference>
<dbReference type="InterPro" id="IPR036265">
    <property type="entry name" value="HIT-like_sf"/>
</dbReference>
<sequence length="149" mass="16080">MTEQSALDMPDTAACAFCDYLAGRRPFTIAARTEHIAVLVTREQRGLPHLLVIPIAHRPSILDLYDTELAALARGVKAAAHAITTAYARPGIAVWQNNGTPAHQTIPHTHFHVAGTLPEGGTNWGAVPEEPLELTDQIAHIITPHLHLG</sequence>
<dbReference type="PANTHER" id="PTHR46648:SF1">
    <property type="entry name" value="ADENOSINE 5'-MONOPHOSPHORAMIDASE HNT1"/>
    <property type="match status" value="1"/>
</dbReference>
<feature type="domain" description="HIT" evidence="4">
    <location>
        <begin position="16"/>
        <end position="124"/>
    </location>
</feature>
<dbReference type="InterPro" id="IPR011146">
    <property type="entry name" value="HIT-like"/>
</dbReference>
<dbReference type="PROSITE" id="PS51084">
    <property type="entry name" value="HIT_2"/>
    <property type="match status" value="1"/>
</dbReference>
<dbReference type="GO" id="GO:0009117">
    <property type="term" value="P:nucleotide metabolic process"/>
    <property type="evidence" value="ECO:0007669"/>
    <property type="project" value="TreeGrafter"/>
</dbReference>
<proteinExistence type="predicted"/>
<dbReference type="RefSeq" id="WP_064887706.1">
    <property type="nucleotide sequence ID" value="NZ_LZSY01000195.1"/>
</dbReference>